<dbReference type="Proteomes" id="UP001519305">
    <property type="component" value="Unassembled WGS sequence"/>
</dbReference>
<name>A0ABS4U5Z2_9CORY</name>
<sequence length="49" mass="5877">MIESAAEFDDVDEVVDPALRYPARNEPIQLWDRSNWHQGRSRLRRLPRN</sequence>
<dbReference type="EMBL" id="JAGINY010000001">
    <property type="protein sequence ID" value="MBP2332057.1"/>
    <property type="molecule type" value="Genomic_DNA"/>
</dbReference>
<evidence type="ECO:0000313" key="2">
    <source>
        <dbReference type="Proteomes" id="UP001519305"/>
    </source>
</evidence>
<evidence type="ECO:0000313" key="1">
    <source>
        <dbReference type="EMBL" id="MBP2332057.1"/>
    </source>
</evidence>
<organism evidence="1 2">
    <name type="scientific">Corynebacterium freneyi</name>
    <dbReference type="NCBI Taxonomy" id="134034"/>
    <lineage>
        <taxon>Bacteria</taxon>
        <taxon>Bacillati</taxon>
        <taxon>Actinomycetota</taxon>
        <taxon>Actinomycetes</taxon>
        <taxon>Mycobacteriales</taxon>
        <taxon>Corynebacteriaceae</taxon>
        <taxon>Corynebacterium</taxon>
    </lineage>
</organism>
<protein>
    <submittedName>
        <fullName evidence="1">Uncharacterized protein</fullName>
    </submittedName>
</protein>
<gene>
    <name evidence="1" type="ORF">JOF33_000756</name>
</gene>
<reference evidence="1 2" key="1">
    <citation type="submission" date="2021-03" db="EMBL/GenBank/DDBJ databases">
        <title>Sequencing the genomes of 1000 actinobacteria strains.</title>
        <authorList>
            <person name="Klenk H.-P."/>
        </authorList>
    </citation>
    <scope>NUCLEOTIDE SEQUENCE [LARGE SCALE GENOMIC DNA]</scope>
    <source>
        <strain evidence="1 2">DSM 44506</strain>
    </source>
</reference>
<dbReference type="RefSeq" id="WP_168161347.1">
    <property type="nucleotide sequence ID" value="NZ_CP047357.1"/>
</dbReference>
<accession>A0ABS4U5Z2</accession>
<keyword evidence="2" id="KW-1185">Reference proteome</keyword>
<proteinExistence type="predicted"/>
<comment type="caution">
    <text evidence="1">The sequence shown here is derived from an EMBL/GenBank/DDBJ whole genome shotgun (WGS) entry which is preliminary data.</text>
</comment>